<evidence type="ECO:0000256" key="2">
    <source>
        <dbReference type="ARBA" id="ARBA00022475"/>
    </source>
</evidence>
<sequence length="314" mass="36039">MALWIALASGFFLFLFFYLFVITKIAPKTQVKERVQRLRRPATLDEQVRFESENLNKPFTERIILPFFHQIEEWMIRIAPGRIYEMLADRIMRAGKQYVWSVNAFVCFWMISSVAFMVVMVFFAFYVKHMAFIQGFALVLCALILGAALPVVFLDSLIAKRRKLILRQLPEVLDLLCVSVQAGLSFDGAMAKVADKMKGPLIDECTKMLRDIRMGMTRRQALTNMAERCRIQEVHLFTAAVVQSDRLGVSMAKTLVVQSENMRERRRQTVKEQALKAPVKMLFPLAVFIFPALFVVVLLPTVFSILRNLGSISK</sequence>
<dbReference type="EMBL" id="AKVJ01000006">
    <property type="protein sequence ID" value="EIW20446.1"/>
    <property type="molecule type" value="Genomic_DNA"/>
</dbReference>
<feature type="domain" description="Type II secretion system protein GspF" evidence="7">
    <location>
        <begin position="173"/>
        <end position="298"/>
    </location>
</feature>
<keyword evidence="4 6" id="KW-1133">Transmembrane helix</keyword>
<gene>
    <name evidence="8" type="ORF">FB4_2064</name>
</gene>
<evidence type="ECO:0000256" key="5">
    <source>
        <dbReference type="ARBA" id="ARBA00023136"/>
    </source>
</evidence>
<feature type="transmembrane region" description="Helical" evidence="6">
    <location>
        <begin position="98"/>
        <end position="126"/>
    </location>
</feature>
<dbReference type="Proteomes" id="UP000004324">
    <property type="component" value="Unassembled WGS sequence"/>
</dbReference>
<evidence type="ECO:0000256" key="3">
    <source>
        <dbReference type="ARBA" id="ARBA00022692"/>
    </source>
</evidence>
<feature type="transmembrane region" description="Helical" evidence="6">
    <location>
        <begin position="132"/>
        <end position="154"/>
    </location>
</feature>
<evidence type="ECO:0000256" key="6">
    <source>
        <dbReference type="SAM" id="Phobius"/>
    </source>
</evidence>
<comment type="subcellular location">
    <subcellularLocation>
        <location evidence="1">Cell membrane</location>
        <topology evidence="1">Multi-pass membrane protein</topology>
    </subcellularLocation>
</comment>
<dbReference type="RefSeq" id="WP_007930751.1">
    <property type="nucleotide sequence ID" value="NZ_AKVJ01000006.1"/>
</dbReference>
<protein>
    <submittedName>
        <fullName evidence="8">Type II secretion system F domain-containing protein</fullName>
    </submittedName>
</protein>
<evidence type="ECO:0000259" key="7">
    <source>
        <dbReference type="Pfam" id="PF00482"/>
    </source>
</evidence>
<name>I9LJ51_9FIRM</name>
<dbReference type="OrthoDB" id="9810662at2"/>
<dbReference type="GO" id="GO:0005886">
    <property type="term" value="C:plasma membrane"/>
    <property type="evidence" value="ECO:0007669"/>
    <property type="project" value="UniProtKB-SubCell"/>
</dbReference>
<dbReference type="InterPro" id="IPR018076">
    <property type="entry name" value="T2SS_GspF_dom"/>
</dbReference>
<proteinExistence type="predicted"/>
<keyword evidence="3 6" id="KW-0812">Transmembrane</keyword>
<evidence type="ECO:0000313" key="8">
    <source>
        <dbReference type="EMBL" id="EIW20446.1"/>
    </source>
</evidence>
<dbReference type="AlphaFoldDB" id="I9LJ51"/>
<dbReference type="Pfam" id="PF00482">
    <property type="entry name" value="T2SSF"/>
    <property type="match status" value="1"/>
</dbReference>
<dbReference type="PANTHER" id="PTHR35007:SF2">
    <property type="entry name" value="PILUS ASSEMBLE PROTEIN"/>
    <property type="match status" value="1"/>
</dbReference>
<feature type="transmembrane region" description="Helical" evidence="6">
    <location>
        <begin position="6"/>
        <end position="27"/>
    </location>
</feature>
<keyword evidence="9" id="KW-1185">Reference proteome</keyword>
<organism evidence="8 9">
    <name type="scientific">Pelosinus fermentans B4</name>
    <dbReference type="NCBI Taxonomy" id="1149862"/>
    <lineage>
        <taxon>Bacteria</taxon>
        <taxon>Bacillati</taxon>
        <taxon>Bacillota</taxon>
        <taxon>Negativicutes</taxon>
        <taxon>Selenomonadales</taxon>
        <taxon>Sporomusaceae</taxon>
        <taxon>Pelosinus</taxon>
    </lineage>
</organism>
<keyword evidence="5 6" id="KW-0472">Membrane</keyword>
<evidence type="ECO:0000256" key="4">
    <source>
        <dbReference type="ARBA" id="ARBA00022989"/>
    </source>
</evidence>
<evidence type="ECO:0000256" key="1">
    <source>
        <dbReference type="ARBA" id="ARBA00004651"/>
    </source>
</evidence>
<evidence type="ECO:0000313" key="9">
    <source>
        <dbReference type="Proteomes" id="UP000004324"/>
    </source>
</evidence>
<dbReference type="PANTHER" id="PTHR35007">
    <property type="entry name" value="INTEGRAL MEMBRANE PROTEIN-RELATED"/>
    <property type="match status" value="1"/>
</dbReference>
<reference evidence="8 9" key="1">
    <citation type="journal article" date="2012" name="J. Bacteriol.">
        <title>Draft Genome Sequences for Two Metal-Reducing Pelosinus fermentans Strains Isolated from a Cr(VI)-Contaminated Site and for Type Strain R7.</title>
        <authorList>
            <person name="Brown S.D."/>
            <person name="Podar M."/>
            <person name="Klingeman D.M."/>
            <person name="Johnson C.M."/>
            <person name="Yang Z.K."/>
            <person name="Utturkar S.M."/>
            <person name="Land M.L."/>
            <person name="Mosher J.J."/>
            <person name="Hurt R.A.Jr."/>
            <person name="Phelps T.J."/>
            <person name="Palumbo A.V."/>
            <person name="Arkin A.P."/>
            <person name="Hazen T.C."/>
            <person name="Elias D.A."/>
        </authorList>
    </citation>
    <scope>NUCLEOTIDE SEQUENCE [LARGE SCALE GENOMIC DNA]</scope>
    <source>
        <strain evidence="8 9">B4</strain>
    </source>
</reference>
<dbReference type="PATRIC" id="fig|1149862.3.peg.339"/>
<feature type="transmembrane region" description="Helical" evidence="6">
    <location>
        <begin position="281"/>
        <end position="306"/>
    </location>
</feature>
<keyword evidence="2" id="KW-1003">Cell membrane</keyword>
<accession>I9LJ51</accession>
<comment type="caution">
    <text evidence="8">The sequence shown here is derived from an EMBL/GenBank/DDBJ whole genome shotgun (WGS) entry which is preliminary data.</text>
</comment>